<proteinExistence type="predicted"/>
<dbReference type="KEGG" id="dci:103518499"/>
<evidence type="ECO:0000313" key="4">
    <source>
        <dbReference type="RefSeq" id="XP_008481789.1"/>
    </source>
</evidence>
<feature type="region of interest" description="Disordered" evidence="1">
    <location>
        <begin position="113"/>
        <end position="145"/>
    </location>
</feature>
<dbReference type="Proteomes" id="UP000079169">
    <property type="component" value="Unplaced"/>
</dbReference>
<protein>
    <submittedName>
        <fullName evidence="4">Uncharacterized protein LOC103518499</fullName>
    </submittedName>
</protein>
<evidence type="ECO:0000256" key="2">
    <source>
        <dbReference type="SAM" id="Phobius"/>
    </source>
</evidence>
<reference evidence="4" key="1">
    <citation type="submission" date="2025-08" db="UniProtKB">
        <authorList>
            <consortium name="RefSeq"/>
        </authorList>
    </citation>
    <scope>IDENTIFICATION</scope>
</reference>
<gene>
    <name evidence="4" type="primary">LOC103518499</name>
</gene>
<dbReference type="PaxDb" id="121845-A0A1S3DHD7"/>
<sequence>MKLYSKPRTRPWKYFFTCALCDGDGKNLGSTSCCALRDDLLGLGFLFNEQSCWMRFLIALLLIASLLFLLFRLISALWKAIGGLLGWTDNSCENLLKKEGNCKKLKKVLKDVRGSSEELVGGKPQIRKTIEEKPKPSHSESQNSS</sequence>
<keyword evidence="2" id="KW-0472">Membrane</keyword>
<feature type="compositionally biased region" description="Basic and acidic residues" evidence="1">
    <location>
        <begin position="128"/>
        <end position="138"/>
    </location>
</feature>
<dbReference type="RefSeq" id="XP_008481789.1">
    <property type="nucleotide sequence ID" value="XM_008483567.2"/>
</dbReference>
<keyword evidence="2" id="KW-0812">Transmembrane</keyword>
<dbReference type="AlphaFoldDB" id="A0A1S3DHD7"/>
<dbReference type="GeneID" id="103518499"/>
<keyword evidence="2" id="KW-1133">Transmembrane helix</keyword>
<feature type="transmembrane region" description="Helical" evidence="2">
    <location>
        <begin position="53"/>
        <end position="71"/>
    </location>
</feature>
<organism evidence="3 4">
    <name type="scientific">Diaphorina citri</name>
    <name type="common">Asian citrus psyllid</name>
    <dbReference type="NCBI Taxonomy" id="121845"/>
    <lineage>
        <taxon>Eukaryota</taxon>
        <taxon>Metazoa</taxon>
        <taxon>Ecdysozoa</taxon>
        <taxon>Arthropoda</taxon>
        <taxon>Hexapoda</taxon>
        <taxon>Insecta</taxon>
        <taxon>Pterygota</taxon>
        <taxon>Neoptera</taxon>
        <taxon>Paraneoptera</taxon>
        <taxon>Hemiptera</taxon>
        <taxon>Sternorrhyncha</taxon>
        <taxon>Psylloidea</taxon>
        <taxon>Psyllidae</taxon>
        <taxon>Diaphorininae</taxon>
        <taxon>Diaphorina</taxon>
    </lineage>
</organism>
<evidence type="ECO:0000313" key="3">
    <source>
        <dbReference type="Proteomes" id="UP000079169"/>
    </source>
</evidence>
<accession>A0A1S3DHD7</accession>
<keyword evidence="3" id="KW-1185">Reference proteome</keyword>
<name>A0A1S3DHD7_DIACI</name>
<evidence type="ECO:0000256" key="1">
    <source>
        <dbReference type="SAM" id="MobiDB-lite"/>
    </source>
</evidence>